<keyword evidence="4" id="KW-0804">Transcription</keyword>
<comment type="subcellular location">
    <subcellularLocation>
        <location evidence="1">Nucleus</location>
    </subcellularLocation>
</comment>
<evidence type="ECO:0000256" key="3">
    <source>
        <dbReference type="ARBA" id="ARBA00023125"/>
    </source>
</evidence>
<dbReference type="InterPro" id="IPR003340">
    <property type="entry name" value="B3_DNA-bd"/>
</dbReference>
<reference evidence="8" key="1">
    <citation type="submission" date="2019-09" db="EMBL/GenBank/DDBJ databases">
        <title>Draft genome information of white flower Hibiscus syriacus.</title>
        <authorList>
            <person name="Kim Y.-M."/>
        </authorList>
    </citation>
    <scope>NUCLEOTIDE SEQUENCE [LARGE SCALE GENOMIC DNA]</scope>
    <source>
        <strain evidence="8">YM2019G1</strain>
    </source>
</reference>
<evidence type="ECO:0000256" key="4">
    <source>
        <dbReference type="ARBA" id="ARBA00023163"/>
    </source>
</evidence>
<keyword evidence="2" id="KW-0805">Transcription regulation</keyword>
<keyword evidence="9" id="KW-1185">Reference proteome</keyword>
<evidence type="ECO:0000259" key="7">
    <source>
        <dbReference type="PROSITE" id="PS50863"/>
    </source>
</evidence>
<protein>
    <submittedName>
        <fullName evidence="8">AP2/B3-like transcriptional factor family protein, putative isoform 2</fullName>
    </submittedName>
</protein>
<dbReference type="GO" id="GO:0003677">
    <property type="term" value="F:DNA binding"/>
    <property type="evidence" value="ECO:0007669"/>
    <property type="project" value="UniProtKB-KW"/>
</dbReference>
<keyword evidence="5" id="KW-0539">Nucleus</keyword>
<dbReference type="PANTHER" id="PTHR31391">
    <property type="entry name" value="B3 DOMAIN-CONTAINING PROTEIN OS11G0197600-RELATED"/>
    <property type="match status" value="1"/>
</dbReference>
<evidence type="ECO:0000313" key="9">
    <source>
        <dbReference type="Proteomes" id="UP000436088"/>
    </source>
</evidence>
<evidence type="ECO:0000256" key="2">
    <source>
        <dbReference type="ARBA" id="ARBA00023015"/>
    </source>
</evidence>
<feature type="domain" description="TF-B3" evidence="7">
    <location>
        <begin position="1"/>
        <end position="72"/>
    </location>
</feature>
<dbReference type="PANTHER" id="PTHR31391:SF157">
    <property type="entry name" value="B3 DOMAIN-CONTAINING PROTEIN REM16"/>
    <property type="match status" value="1"/>
</dbReference>
<evidence type="ECO:0000256" key="1">
    <source>
        <dbReference type="ARBA" id="ARBA00004123"/>
    </source>
</evidence>
<evidence type="ECO:0000313" key="8">
    <source>
        <dbReference type="EMBL" id="KAE8704170.1"/>
    </source>
</evidence>
<dbReference type="SUPFAM" id="SSF101936">
    <property type="entry name" value="DNA-binding pseudobarrel domain"/>
    <property type="match status" value="2"/>
</dbReference>
<name>A0A6A3AHW6_HIBSY</name>
<comment type="caution">
    <text evidence="8">The sequence shown here is derived from an EMBL/GenBank/DDBJ whole genome shotgun (WGS) entry which is preliminary data.</text>
</comment>
<sequence length="387" mass="44053">MIVKGKLPETVTLKGQSGGVIWDVGLTEDDGTLFFNDGWKTFVEHQSLIENDFLIFRYNGVSRFDVLMFDGESLCEKASSYFVRKCMHSESECGHQTKRKFSENPQEIVNNSSQCGLESSLEKSTNNDINTRQSTKAIESVAGNKRKKIRNLDSGTRGLGGKELSTFPCKVKVERLETGRSTLKTYSEHIMSMNMRQWMMMSLVWHATGKRVATRAEKMNALLKVQEALTDEGFMVVVKPTHVDIKFYMLDDDLKLGHVFGSVQSIPTAWVVKYLSRTKADVILRMNERTWKTPFYYYFHRSRERGGLLCRWRKFLNDNELEEHDVCVFEPANIGSKPIMLDVSIFHCSPSSSSSELSKLSPELSAGHSQGSRSHHRYVPAISYVIV</sequence>
<gene>
    <name evidence="8" type="ORF">F3Y22_tig00110458pilonHSYRG00110</name>
</gene>
<dbReference type="Pfam" id="PF02362">
    <property type="entry name" value="B3"/>
    <property type="match status" value="1"/>
</dbReference>
<dbReference type="AlphaFoldDB" id="A0A6A3AHW6"/>
<feature type="region of interest" description="Disordered" evidence="6">
    <location>
        <begin position="112"/>
        <end position="134"/>
    </location>
</feature>
<dbReference type="InterPro" id="IPR044837">
    <property type="entry name" value="REM16-like"/>
</dbReference>
<dbReference type="GO" id="GO:0005634">
    <property type="term" value="C:nucleus"/>
    <property type="evidence" value="ECO:0007669"/>
    <property type="project" value="UniProtKB-SubCell"/>
</dbReference>
<dbReference type="EMBL" id="VEPZ02000994">
    <property type="protein sequence ID" value="KAE8704170.1"/>
    <property type="molecule type" value="Genomic_DNA"/>
</dbReference>
<dbReference type="Proteomes" id="UP000436088">
    <property type="component" value="Unassembled WGS sequence"/>
</dbReference>
<dbReference type="CDD" id="cd10017">
    <property type="entry name" value="B3_DNA"/>
    <property type="match status" value="2"/>
</dbReference>
<organism evidence="8 9">
    <name type="scientific">Hibiscus syriacus</name>
    <name type="common">Rose of Sharon</name>
    <dbReference type="NCBI Taxonomy" id="106335"/>
    <lineage>
        <taxon>Eukaryota</taxon>
        <taxon>Viridiplantae</taxon>
        <taxon>Streptophyta</taxon>
        <taxon>Embryophyta</taxon>
        <taxon>Tracheophyta</taxon>
        <taxon>Spermatophyta</taxon>
        <taxon>Magnoliopsida</taxon>
        <taxon>eudicotyledons</taxon>
        <taxon>Gunneridae</taxon>
        <taxon>Pentapetalae</taxon>
        <taxon>rosids</taxon>
        <taxon>malvids</taxon>
        <taxon>Malvales</taxon>
        <taxon>Malvaceae</taxon>
        <taxon>Malvoideae</taxon>
        <taxon>Hibiscus</taxon>
    </lineage>
</organism>
<dbReference type="Gene3D" id="2.40.330.10">
    <property type="entry name" value="DNA-binding pseudobarrel domain"/>
    <property type="match status" value="2"/>
</dbReference>
<proteinExistence type="predicted"/>
<keyword evidence="3" id="KW-0238">DNA-binding</keyword>
<dbReference type="PROSITE" id="PS50863">
    <property type="entry name" value="B3"/>
    <property type="match status" value="1"/>
</dbReference>
<dbReference type="InterPro" id="IPR015300">
    <property type="entry name" value="DNA-bd_pseudobarrel_sf"/>
</dbReference>
<accession>A0A6A3AHW6</accession>
<evidence type="ECO:0000256" key="5">
    <source>
        <dbReference type="ARBA" id="ARBA00023242"/>
    </source>
</evidence>
<evidence type="ECO:0000256" key="6">
    <source>
        <dbReference type="SAM" id="MobiDB-lite"/>
    </source>
</evidence>